<evidence type="ECO:0000313" key="2">
    <source>
        <dbReference type="EMBL" id="MEQ2214954.1"/>
    </source>
</evidence>
<protein>
    <submittedName>
        <fullName evidence="2">Uncharacterized protein</fullName>
    </submittedName>
</protein>
<evidence type="ECO:0000256" key="1">
    <source>
        <dbReference type="SAM" id="MobiDB-lite"/>
    </source>
</evidence>
<proteinExistence type="predicted"/>
<evidence type="ECO:0000313" key="3">
    <source>
        <dbReference type="Proteomes" id="UP001434883"/>
    </source>
</evidence>
<dbReference type="Proteomes" id="UP001434883">
    <property type="component" value="Unassembled WGS sequence"/>
</dbReference>
<organism evidence="2 3">
    <name type="scientific">Xenoophorus captivus</name>
    <dbReference type="NCBI Taxonomy" id="1517983"/>
    <lineage>
        <taxon>Eukaryota</taxon>
        <taxon>Metazoa</taxon>
        <taxon>Chordata</taxon>
        <taxon>Craniata</taxon>
        <taxon>Vertebrata</taxon>
        <taxon>Euteleostomi</taxon>
        <taxon>Actinopterygii</taxon>
        <taxon>Neopterygii</taxon>
        <taxon>Teleostei</taxon>
        <taxon>Neoteleostei</taxon>
        <taxon>Acanthomorphata</taxon>
        <taxon>Ovalentaria</taxon>
        <taxon>Atherinomorphae</taxon>
        <taxon>Cyprinodontiformes</taxon>
        <taxon>Goodeidae</taxon>
        <taxon>Xenoophorus</taxon>
    </lineage>
</organism>
<comment type="caution">
    <text evidence="2">The sequence shown here is derived from an EMBL/GenBank/DDBJ whole genome shotgun (WGS) entry which is preliminary data.</text>
</comment>
<feature type="compositionally biased region" description="Polar residues" evidence="1">
    <location>
        <begin position="8"/>
        <end position="22"/>
    </location>
</feature>
<reference evidence="2 3" key="1">
    <citation type="submission" date="2021-06" db="EMBL/GenBank/DDBJ databases">
        <authorList>
            <person name="Palmer J.M."/>
        </authorList>
    </citation>
    <scope>NUCLEOTIDE SEQUENCE [LARGE SCALE GENOMIC DNA]</scope>
    <source>
        <strain evidence="2 3">XC_2019</strain>
        <tissue evidence="2">Muscle</tissue>
    </source>
</reference>
<feature type="region of interest" description="Disordered" evidence="1">
    <location>
        <begin position="1"/>
        <end position="22"/>
    </location>
</feature>
<name>A0ABV0S314_9TELE</name>
<dbReference type="EMBL" id="JAHRIN010067796">
    <property type="protein sequence ID" value="MEQ2214954.1"/>
    <property type="molecule type" value="Genomic_DNA"/>
</dbReference>
<accession>A0ABV0S314</accession>
<sequence length="84" mass="9239">MQERASRSGRSSITVTLQRSGSNSTLQVWPGTARHFLGTGMRTPPLLDNLFSSVSPAAPLAARLDFSLSLFAVLRECHGYLYHF</sequence>
<keyword evidence="3" id="KW-1185">Reference proteome</keyword>
<gene>
    <name evidence="2" type="ORF">XENOCAPTIV_024612</name>
</gene>